<evidence type="ECO:0000313" key="4">
    <source>
        <dbReference type="Proteomes" id="UP000536711"/>
    </source>
</evidence>
<protein>
    <submittedName>
        <fullName evidence="3">Alpha beta superfamily hydrolase</fullName>
    </submittedName>
</protein>
<dbReference type="Gene3D" id="3.40.50.1820">
    <property type="entry name" value="alpha/beta hydrolase"/>
    <property type="match status" value="1"/>
</dbReference>
<gene>
    <name evidence="3" type="ORF">FACUT_3939</name>
</gene>
<keyword evidence="3" id="KW-0378">Hydrolase</keyword>
<feature type="domain" description="Serine aminopeptidase S33" evidence="2">
    <location>
        <begin position="31"/>
        <end position="277"/>
    </location>
</feature>
<dbReference type="AlphaFoldDB" id="A0A8H4JXP7"/>
<dbReference type="EMBL" id="JAADJF010000085">
    <property type="protein sequence ID" value="KAF4439722.1"/>
    <property type="molecule type" value="Genomic_DNA"/>
</dbReference>
<name>A0A8H4JXP7_9HYPO</name>
<dbReference type="Pfam" id="PF12146">
    <property type="entry name" value="Hydrolase_4"/>
    <property type="match status" value="1"/>
</dbReference>
<keyword evidence="4" id="KW-1185">Reference proteome</keyword>
<dbReference type="Gene3D" id="1.10.10.800">
    <property type="match status" value="1"/>
</dbReference>
<comment type="caution">
    <text evidence="3">The sequence shown here is derived from an EMBL/GenBank/DDBJ whole genome shotgun (WGS) entry which is preliminary data.</text>
</comment>
<organism evidence="3 4">
    <name type="scientific">Fusarium acutatum</name>
    <dbReference type="NCBI Taxonomy" id="78861"/>
    <lineage>
        <taxon>Eukaryota</taxon>
        <taxon>Fungi</taxon>
        <taxon>Dikarya</taxon>
        <taxon>Ascomycota</taxon>
        <taxon>Pezizomycotina</taxon>
        <taxon>Sordariomycetes</taxon>
        <taxon>Hypocreomycetidae</taxon>
        <taxon>Hypocreales</taxon>
        <taxon>Nectriaceae</taxon>
        <taxon>Fusarium</taxon>
        <taxon>Fusarium fujikuroi species complex</taxon>
    </lineage>
</organism>
<dbReference type="PANTHER" id="PTHR47751:SF2">
    <property type="entry name" value="DLTD N-TERMINAL DOMAIN PROTEIN (AFU_ORTHOLOGUE AFUA_8G00380)-RELATED"/>
    <property type="match status" value="1"/>
</dbReference>
<dbReference type="PANTHER" id="PTHR47751">
    <property type="entry name" value="SUPERFAMILY HYDROLASE, PUTATIVE (AFU_ORTHOLOGUE AFUA_2G16580)-RELATED"/>
    <property type="match status" value="1"/>
</dbReference>
<sequence>MSSSSRRDVSFTTHDGVLLRGWFYAAGENAPAVIITNGWSGTKEQFLDNFAKRFQSAGYGCLVYDNRNFGESDGGPRQHIDPVLQSEDYHDAVTFLSSLDEVDSTRIAAWGSSYSGGNVIQAAAMDKRFKAVIAQVPTVVPRKLTVEALQRLHALQEDRSQMVLNGSRLPKYIPVIADSLENSAPGLTDAFMSTPEAYLFYTRSAKLAPRWENKVTFQSVFKHMKNEPHVFLDKISPTPFLMVVAENDNVTSTSAQIQMFEKAHGPKELHILKGLGHFDVYEGPGFDENIKTQLEFLQKYL</sequence>
<dbReference type="Proteomes" id="UP000536711">
    <property type="component" value="Unassembled WGS sequence"/>
</dbReference>
<dbReference type="SUPFAM" id="SSF53474">
    <property type="entry name" value="alpha/beta-Hydrolases"/>
    <property type="match status" value="1"/>
</dbReference>
<comment type="similarity">
    <text evidence="1">Belongs to the polyketide transferase af380 family.</text>
</comment>
<evidence type="ECO:0000259" key="2">
    <source>
        <dbReference type="Pfam" id="PF12146"/>
    </source>
</evidence>
<reference evidence="3 4" key="1">
    <citation type="submission" date="2020-01" db="EMBL/GenBank/DDBJ databases">
        <title>Identification and distribution of gene clusters putatively required for synthesis of sphingolipid metabolism inhibitors in phylogenetically diverse species of the filamentous fungus Fusarium.</title>
        <authorList>
            <person name="Kim H.-S."/>
            <person name="Busman M."/>
            <person name="Brown D.W."/>
            <person name="Divon H."/>
            <person name="Uhlig S."/>
            <person name="Proctor R.H."/>
        </authorList>
    </citation>
    <scope>NUCLEOTIDE SEQUENCE [LARGE SCALE GENOMIC DNA]</scope>
    <source>
        <strain evidence="3 4">NRRL 13308</strain>
    </source>
</reference>
<dbReference type="OrthoDB" id="2498029at2759"/>
<dbReference type="GO" id="GO:0016787">
    <property type="term" value="F:hydrolase activity"/>
    <property type="evidence" value="ECO:0007669"/>
    <property type="project" value="UniProtKB-KW"/>
</dbReference>
<dbReference type="InterPro" id="IPR029058">
    <property type="entry name" value="AB_hydrolase_fold"/>
</dbReference>
<evidence type="ECO:0000256" key="1">
    <source>
        <dbReference type="ARBA" id="ARBA00029464"/>
    </source>
</evidence>
<dbReference type="InterPro" id="IPR022742">
    <property type="entry name" value="Hydrolase_4"/>
</dbReference>
<dbReference type="InterPro" id="IPR051411">
    <property type="entry name" value="Polyketide_trans_af380"/>
</dbReference>
<proteinExistence type="inferred from homology"/>
<evidence type="ECO:0000313" key="3">
    <source>
        <dbReference type="EMBL" id="KAF4439722.1"/>
    </source>
</evidence>
<accession>A0A8H4JXP7</accession>